<name>A0A1G7PRC5_9PROT</name>
<evidence type="ECO:0000313" key="6">
    <source>
        <dbReference type="Proteomes" id="UP000199415"/>
    </source>
</evidence>
<reference evidence="5 6" key="1">
    <citation type="submission" date="2016-10" db="EMBL/GenBank/DDBJ databases">
        <authorList>
            <person name="de Groot N.N."/>
        </authorList>
    </citation>
    <scope>NUCLEOTIDE SEQUENCE [LARGE SCALE GENOMIC DNA]</scope>
    <source>
        <strain evidence="5 6">DSM 25584</strain>
    </source>
</reference>
<dbReference type="SUPFAM" id="SSF55729">
    <property type="entry name" value="Acyl-CoA N-acyltransferases (Nat)"/>
    <property type="match status" value="1"/>
</dbReference>
<proteinExistence type="inferred from homology"/>
<accession>A0A1G7PRC5</accession>
<keyword evidence="6" id="KW-1185">Reference proteome</keyword>
<gene>
    <name evidence="5" type="ORF">SAMN05216241_10337</name>
</gene>
<dbReference type="InterPro" id="IPR000182">
    <property type="entry name" value="GNAT_dom"/>
</dbReference>
<dbReference type="Pfam" id="PF13302">
    <property type="entry name" value="Acetyltransf_3"/>
    <property type="match status" value="1"/>
</dbReference>
<dbReference type="PANTHER" id="PTHR43792">
    <property type="entry name" value="GNAT FAMILY, PUTATIVE (AFU_ORTHOLOGUE AFUA_3G00765)-RELATED-RELATED"/>
    <property type="match status" value="1"/>
</dbReference>
<keyword evidence="2" id="KW-0012">Acyltransferase</keyword>
<dbReference type="EMBL" id="FNCE01000003">
    <property type="protein sequence ID" value="SDF88836.1"/>
    <property type="molecule type" value="Genomic_DNA"/>
</dbReference>
<dbReference type="STRING" id="1082479.SAMN05216241_10337"/>
<sequence length="219" mass="25278">MAVLDWLNSMPEKGLRLVYGRIYLRPPRPRDWRAWSRLRQRSQTFLTPWEPTWPEDALERGAFRRRLRQYADEMRQGRGYTFLIFRRSDNALVGGISIMNLRRGVAQTATLGYWIGAPYARHGYMSEALSAVLDFAFDTLGLHRVEAASLPHNVASQGLLRKVGFTEEGHAREYLRINGRWQDHVLFAILRHDPRGVAAKRHDAVPAPPPDETFLSQIE</sequence>
<dbReference type="InterPro" id="IPR051531">
    <property type="entry name" value="N-acetyltransferase"/>
</dbReference>
<comment type="similarity">
    <text evidence="3">Belongs to the acetyltransferase family. RimJ subfamily.</text>
</comment>
<evidence type="ECO:0000313" key="5">
    <source>
        <dbReference type="EMBL" id="SDF88836.1"/>
    </source>
</evidence>
<dbReference type="GO" id="GO:0005737">
    <property type="term" value="C:cytoplasm"/>
    <property type="evidence" value="ECO:0007669"/>
    <property type="project" value="TreeGrafter"/>
</dbReference>
<evidence type="ECO:0000259" key="4">
    <source>
        <dbReference type="PROSITE" id="PS51186"/>
    </source>
</evidence>
<evidence type="ECO:0000256" key="1">
    <source>
        <dbReference type="ARBA" id="ARBA00022679"/>
    </source>
</evidence>
<feature type="domain" description="N-acetyltransferase" evidence="4">
    <location>
        <begin position="22"/>
        <end position="192"/>
    </location>
</feature>
<evidence type="ECO:0000256" key="3">
    <source>
        <dbReference type="ARBA" id="ARBA00038502"/>
    </source>
</evidence>
<dbReference type="Gene3D" id="3.40.630.30">
    <property type="match status" value="1"/>
</dbReference>
<dbReference type="InterPro" id="IPR016181">
    <property type="entry name" value="Acyl_CoA_acyltransferase"/>
</dbReference>
<evidence type="ECO:0000256" key="2">
    <source>
        <dbReference type="ARBA" id="ARBA00023315"/>
    </source>
</evidence>
<organism evidence="5 6">
    <name type="scientific">Limimonas halophila</name>
    <dbReference type="NCBI Taxonomy" id="1082479"/>
    <lineage>
        <taxon>Bacteria</taxon>
        <taxon>Pseudomonadati</taxon>
        <taxon>Pseudomonadota</taxon>
        <taxon>Alphaproteobacteria</taxon>
        <taxon>Rhodospirillales</taxon>
        <taxon>Rhodovibrionaceae</taxon>
        <taxon>Limimonas</taxon>
    </lineage>
</organism>
<dbReference type="OrthoDB" id="9801669at2"/>
<dbReference type="PROSITE" id="PS51186">
    <property type="entry name" value="GNAT"/>
    <property type="match status" value="1"/>
</dbReference>
<dbReference type="AlphaFoldDB" id="A0A1G7PRC5"/>
<dbReference type="GO" id="GO:0008999">
    <property type="term" value="F:protein-N-terminal-alanine acetyltransferase activity"/>
    <property type="evidence" value="ECO:0007669"/>
    <property type="project" value="TreeGrafter"/>
</dbReference>
<keyword evidence="1 5" id="KW-0808">Transferase</keyword>
<protein>
    <submittedName>
        <fullName evidence="5">Ribosomal-protein-alanine N-acetyltransferase</fullName>
    </submittedName>
</protein>
<dbReference type="PANTHER" id="PTHR43792:SF8">
    <property type="entry name" value="[RIBOSOMAL PROTEIN US5]-ALANINE N-ACETYLTRANSFERASE"/>
    <property type="match status" value="1"/>
</dbReference>
<dbReference type="Proteomes" id="UP000199415">
    <property type="component" value="Unassembled WGS sequence"/>
</dbReference>